<feature type="domain" description="Transposase IS200-like" evidence="1">
    <location>
        <begin position="9"/>
        <end position="123"/>
    </location>
</feature>
<dbReference type="GO" id="GO:0006313">
    <property type="term" value="P:DNA transposition"/>
    <property type="evidence" value="ECO:0007669"/>
    <property type="project" value="InterPro"/>
</dbReference>
<dbReference type="Pfam" id="PF01797">
    <property type="entry name" value="Y1_Tnp"/>
    <property type="match status" value="1"/>
</dbReference>
<accession>A0A5K1IVR0</accession>
<dbReference type="AlphaFoldDB" id="A0A5K1IVR0"/>
<dbReference type="PANTHER" id="PTHR34322:SF2">
    <property type="entry name" value="TRANSPOSASE IS200-LIKE DOMAIN-CONTAINING PROTEIN"/>
    <property type="match status" value="1"/>
</dbReference>
<dbReference type="GO" id="GO:0003677">
    <property type="term" value="F:DNA binding"/>
    <property type="evidence" value="ECO:0007669"/>
    <property type="project" value="InterPro"/>
</dbReference>
<evidence type="ECO:0000259" key="1">
    <source>
        <dbReference type="SMART" id="SM01321"/>
    </source>
</evidence>
<dbReference type="PANTHER" id="PTHR34322">
    <property type="entry name" value="TRANSPOSASE, Y1_TNP DOMAIN-CONTAINING"/>
    <property type="match status" value="1"/>
</dbReference>
<dbReference type="SMART" id="SM01321">
    <property type="entry name" value="Y1_Tnp"/>
    <property type="match status" value="1"/>
</dbReference>
<dbReference type="RefSeq" id="WP_156063142.1">
    <property type="nucleotide sequence ID" value="NZ_CABWIH010000030.1"/>
</dbReference>
<name>A0A5K1IVR0_9ACTN</name>
<proteinExistence type="predicted"/>
<dbReference type="SUPFAM" id="SSF143422">
    <property type="entry name" value="Transposase IS200-like"/>
    <property type="match status" value="1"/>
</dbReference>
<evidence type="ECO:0000313" key="2">
    <source>
        <dbReference type="EMBL" id="VWL92865.1"/>
    </source>
</evidence>
<gene>
    <name evidence="2" type="ORF">LMKDKBCB_01468</name>
</gene>
<reference evidence="2 3" key="1">
    <citation type="submission" date="2019-10" db="EMBL/GenBank/DDBJ databases">
        <authorList>
            <person name="Wolf R A."/>
        </authorList>
    </citation>
    <scope>NUCLEOTIDE SEQUENCE [LARGE SCALE GENOMIC DNA]</scope>
    <source>
        <strain evidence="2">Collinsella_aerofaciens_AK_138A</strain>
    </source>
</reference>
<dbReference type="GO" id="GO:0004803">
    <property type="term" value="F:transposase activity"/>
    <property type="evidence" value="ECO:0007669"/>
    <property type="project" value="InterPro"/>
</dbReference>
<dbReference type="Gene3D" id="3.30.70.1290">
    <property type="entry name" value="Transposase IS200-like"/>
    <property type="match status" value="1"/>
</dbReference>
<evidence type="ECO:0000313" key="3">
    <source>
        <dbReference type="Proteomes" id="UP000330807"/>
    </source>
</evidence>
<dbReference type="InterPro" id="IPR036515">
    <property type="entry name" value="Transposase_17_sf"/>
</dbReference>
<dbReference type="InterPro" id="IPR002686">
    <property type="entry name" value="Transposase_17"/>
</dbReference>
<sequence length="249" mass="28688">MTRQARAKSPYGYYHVMMRGCGKQYLFEEDYQRRFFLSVAGEACSQYKASLCAWCLMDNHVHMLLLDREDHMWEVVHYVGTLYGQFFNKVTGRCGPVFQDRYKSKPIESNDYFMQAIRYIHDNPIELGCRPENYPWSSYQAYFGEGGHLDRNVLFSLIGGQGNFESFSKSGRKDTYVLNSGRSMTVFEQKRKARGVLDGMDVCDVMGLPGPFERADAVRRLYGAGFSERQIVRLTGLGRYVVQNALKSL</sequence>
<protein>
    <submittedName>
        <fullName evidence="2">Transposase IS200 like protein</fullName>
    </submittedName>
</protein>
<organism evidence="2 3">
    <name type="scientific">Collinsella aerofaciens</name>
    <dbReference type="NCBI Taxonomy" id="74426"/>
    <lineage>
        <taxon>Bacteria</taxon>
        <taxon>Bacillati</taxon>
        <taxon>Actinomycetota</taxon>
        <taxon>Coriobacteriia</taxon>
        <taxon>Coriobacteriales</taxon>
        <taxon>Coriobacteriaceae</taxon>
        <taxon>Collinsella</taxon>
    </lineage>
</organism>
<dbReference type="EMBL" id="CABWIH010000030">
    <property type="protein sequence ID" value="VWL92865.1"/>
    <property type="molecule type" value="Genomic_DNA"/>
</dbReference>
<dbReference type="Proteomes" id="UP000330807">
    <property type="component" value="Unassembled WGS sequence"/>
</dbReference>